<keyword evidence="1" id="KW-1133">Transmembrane helix</keyword>
<evidence type="ECO:0000259" key="2">
    <source>
        <dbReference type="Pfam" id="PF13349"/>
    </source>
</evidence>
<keyword evidence="1" id="KW-0472">Membrane</keyword>
<feature type="domain" description="DUF4097" evidence="2">
    <location>
        <begin position="71"/>
        <end position="338"/>
    </location>
</feature>
<accession>A0ABW4YHR4</accession>
<reference evidence="4" key="1">
    <citation type="journal article" date="2019" name="Int. J. Syst. Evol. Microbiol.">
        <title>The Global Catalogue of Microorganisms (GCM) 10K type strain sequencing project: providing services to taxonomists for standard genome sequencing and annotation.</title>
        <authorList>
            <consortium name="The Broad Institute Genomics Platform"/>
            <consortium name="The Broad Institute Genome Sequencing Center for Infectious Disease"/>
            <person name="Wu L."/>
            <person name="Ma J."/>
        </authorList>
    </citation>
    <scope>NUCLEOTIDE SEQUENCE [LARGE SCALE GENOMIC DNA]</scope>
    <source>
        <strain evidence="4">GH52</strain>
    </source>
</reference>
<gene>
    <name evidence="3" type="ORF">ACFSJH_04775</name>
</gene>
<evidence type="ECO:0000313" key="4">
    <source>
        <dbReference type="Proteomes" id="UP001597362"/>
    </source>
</evidence>
<evidence type="ECO:0000256" key="1">
    <source>
        <dbReference type="SAM" id="Phobius"/>
    </source>
</evidence>
<name>A0ABW4YHR4_9BACL</name>
<evidence type="ECO:0000313" key="3">
    <source>
        <dbReference type="EMBL" id="MFD2115049.1"/>
    </source>
</evidence>
<comment type="caution">
    <text evidence="3">The sequence shown here is derived from an EMBL/GenBank/DDBJ whole genome shotgun (WGS) entry which is preliminary data.</text>
</comment>
<dbReference type="InterPro" id="IPR025164">
    <property type="entry name" value="Toastrack_DUF4097"/>
</dbReference>
<keyword evidence="1" id="KW-0812">Transmembrane</keyword>
<keyword evidence="4" id="KW-1185">Reference proteome</keyword>
<dbReference type="EMBL" id="JBHUHO010000012">
    <property type="protein sequence ID" value="MFD2115049.1"/>
    <property type="molecule type" value="Genomic_DNA"/>
</dbReference>
<protein>
    <submittedName>
        <fullName evidence="3">DUF4097 domain-containing protein</fullName>
    </submittedName>
</protein>
<feature type="transmembrane region" description="Helical" evidence="1">
    <location>
        <begin position="32"/>
        <end position="51"/>
    </location>
</feature>
<proteinExistence type="predicted"/>
<feature type="transmembrane region" description="Helical" evidence="1">
    <location>
        <begin position="7"/>
        <end position="26"/>
    </location>
</feature>
<dbReference type="Proteomes" id="UP001597362">
    <property type="component" value="Unassembled WGS sequence"/>
</dbReference>
<dbReference type="RefSeq" id="WP_377770077.1">
    <property type="nucleotide sequence ID" value="NZ_JBHUHO010000012.1"/>
</dbReference>
<sequence length="339" mass="36810">MKKSTLRGLILILVGISLLFYFPNLVATSRSYIWWLLSAILIGLITLAYFLKSSLTHPVLVEKHFNSDAAQSLVIESINTNIEIRKSLSSTATVQLIGKSSHLSSDELDISFDDTTETITISTGSNNYLRSFFSFSFLKLIIDLPEKHWSSVRIKATSGNITMNNCQATNIQVKSISGNVIATHMDSSQLSVDVLSGNIKLDDINNTLTSLHTKSGNIKAARLQTNNLQFAAVSGNVHISGGSMGIDGDAKSGNIKLLLDQIIHHSTLSAKSGNIMLSLLSPSQHLAVDYAGRSGIGKVHKDGFIVRHKNDHRNEIRGLFGNGTTSLIVQTSSGNFTLQ</sequence>
<organism evidence="3 4">
    <name type="scientific">Paenibacillus yanchengensis</name>
    <dbReference type="NCBI Taxonomy" id="2035833"/>
    <lineage>
        <taxon>Bacteria</taxon>
        <taxon>Bacillati</taxon>
        <taxon>Bacillota</taxon>
        <taxon>Bacilli</taxon>
        <taxon>Bacillales</taxon>
        <taxon>Paenibacillaceae</taxon>
        <taxon>Paenibacillus</taxon>
    </lineage>
</organism>
<dbReference type="Pfam" id="PF13349">
    <property type="entry name" value="DUF4097"/>
    <property type="match status" value="1"/>
</dbReference>